<proteinExistence type="predicted"/>
<accession>A0AAQ3KNP3</accession>
<organism evidence="1 2">
    <name type="scientific">Canna indica</name>
    <name type="common">Indian-shot</name>
    <dbReference type="NCBI Taxonomy" id="4628"/>
    <lineage>
        <taxon>Eukaryota</taxon>
        <taxon>Viridiplantae</taxon>
        <taxon>Streptophyta</taxon>
        <taxon>Embryophyta</taxon>
        <taxon>Tracheophyta</taxon>
        <taxon>Spermatophyta</taxon>
        <taxon>Magnoliopsida</taxon>
        <taxon>Liliopsida</taxon>
        <taxon>Zingiberales</taxon>
        <taxon>Cannaceae</taxon>
        <taxon>Canna</taxon>
    </lineage>
</organism>
<evidence type="ECO:0000313" key="2">
    <source>
        <dbReference type="Proteomes" id="UP001327560"/>
    </source>
</evidence>
<sequence length="111" mass="13027">MIGEKLSRWSKEHIGPLEKKLKDTLDELGILETIDESGLANEDDLIKLKCLTNQAMALNRQLHIKWWTKSRSTWIEMNDRNTRYFHNLAKFKRRRNSILELSVDGRCVGDT</sequence>
<name>A0AAQ3KNP3_9LILI</name>
<dbReference type="EMBL" id="CP136895">
    <property type="protein sequence ID" value="WOL10957.1"/>
    <property type="molecule type" value="Genomic_DNA"/>
</dbReference>
<dbReference type="Proteomes" id="UP001327560">
    <property type="component" value="Chromosome 6"/>
</dbReference>
<gene>
    <name evidence="1" type="ORF">Cni_G19717</name>
</gene>
<reference evidence="1 2" key="1">
    <citation type="submission" date="2023-10" db="EMBL/GenBank/DDBJ databases">
        <title>Chromosome-scale genome assembly provides insights into flower coloration mechanisms of Canna indica.</title>
        <authorList>
            <person name="Li C."/>
        </authorList>
    </citation>
    <scope>NUCLEOTIDE SEQUENCE [LARGE SCALE GENOMIC DNA]</scope>
    <source>
        <tissue evidence="1">Flower</tissue>
    </source>
</reference>
<protein>
    <submittedName>
        <fullName evidence="1">Uncharacterized protein</fullName>
    </submittedName>
</protein>
<keyword evidence="2" id="KW-1185">Reference proteome</keyword>
<dbReference type="AlphaFoldDB" id="A0AAQ3KNP3"/>
<evidence type="ECO:0000313" key="1">
    <source>
        <dbReference type="EMBL" id="WOL10957.1"/>
    </source>
</evidence>